<dbReference type="CDD" id="cd07943">
    <property type="entry name" value="DRE_TIM_HOA"/>
    <property type="match status" value="1"/>
</dbReference>
<evidence type="ECO:0000313" key="11">
    <source>
        <dbReference type="Proteomes" id="UP000824223"/>
    </source>
</evidence>
<dbReference type="NCBIfam" id="TIGR03217">
    <property type="entry name" value="4OH_2_O_val_ald"/>
    <property type="match status" value="1"/>
</dbReference>
<evidence type="ECO:0000256" key="3">
    <source>
        <dbReference type="ARBA" id="ARBA00022797"/>
    </source>
</evidence>
<dbReference type="NCBIfam" id="NF006049">
    <property type="entry name" value="PRK08195.1"/>
    <property type="match status" value="1"/>
</dbReference>
<dbReference type="EC" id="4.1.3.39" evidence="7 8"/>
<dbReference type="GO" id="GO:0009098">
    <property type="term" value="P:L-leucine biosynthetic process"/>
    <property type="evidence" value="ECO:0007669"/>
    <property type="project" value="TreeGrafter"/>
</dbReference>
<keyword evidence="2 7" id="KW-0479">Metal-binding</keyword>
<feature type="binding site" evidence="7">
    <location>
        <position position="286"/>
    </location>
    <ligand>
        <name>substrate</name>
    </ligand>
</feature>
<organism evidence="10 11">
    <name type="scientific">Candidatus Mediterraneibacter pullicola</name>
    <dbReference type="NCBI Taxonomy" id="2838682"/>
    <lineage>
        <taxon>Bacteria</taxon>
        <taxon>Bacillati</taxon>
        <taxon>Bacillota</taxon>
        <taxon>Clostridia</taxon>
        <taxon>Lachnospirales</taxon>
        <taxon>Lachnospiraceae</taxon>
        <taxon>Mediterraneibacter</taxon>
    </lineage>
</organism>
<dbReference type="SUPFAM" id="SSF89000">
    <property type="entry name" value="post-HMGL domain-like"/>
    <property type="match status" value="1"/>
</dbReference>
<accession>A0A9D2HA48</accession>
<evidence type="ECO:0000256" key="7">
    <source>
        <dbReference type="HAMAP-Rule" id="MF_01656"/>
    </source>
</evidence>
<evidence type="ECO:0000259" key="9">
    <source>
        <dbReference type="PROSITE" id="PS50991"/>
    </source>
</evidence>
<dbReference type="InterPro" id="IPR013785">
    <property type="entry name" value="Aldolase_TIM"/>
</dbReference>
<evidence type="ECO:0000256" key="4">
    <source>
        <dbReference type="ARBA" id="ARBA00023211"/>
    </source>
</evidence>
<name>A0A9D2HA48_9FIRM</name>
<keyword evidence="4 7" id="KW-0464">Manganese</keyword>
<feature type="domain" description="Pyruvate carboxyltransferase" evidence="9">
    <location>
        <begin position="6"/>
        <end position="256"/>
    </location>
</feature>
<dbReference type="EMBL" id="DXAK01000046">
    <property type="protein sequence ID" value="HJA07378.1"/>
    <property type="molecule type" value="Genomic_DNA"/>
</dbReference>
<dbReference type="AlphaFoldDB" id="A0A9D2HA48"/>
<dbReference type="InterPro" id="IPR017629">
    <property type="entry name" value="4OH_2_O-val_aldolase"/>
</dbReference>
<evidence type="ECO:0000313" key="10">
    <source>
        <dbReference type="EMBL" id="HJA07378.1"/>
    </source>
</evidence>
<reference evidence="10" key="1">
    <citation type="journal article" date="2021" name="PeerJ">
        <title>Extensive microbial diversity within the chicken gut microbiome revealed by metagenomics and culture.</title>
        <authorList>
            <person name="Gilroy R."/>
            <person name="Ravi A."/>
            <person name="Getino M."/>
            <person name="Pursley I."/>
            <person name="Horton D.L."/>
            <person name="Alikhan N.F."/>
            <person name="Baker D."/>
            <person name="Gharbi K."/>
            <person name="Hall N."/>
            <person name="Watson M."/>
            <person name="Adriaenssens E.M."/>
            <person name="Foster-Nyarko E."/>
            <person name="Jarju S."/>
            <person name="Secka A."/>
            <person name="Antonio M."/>
            <person name="Oren A."/>
            <person name="Chaudhuri R.R."/>
            <person name="La Ragione R."/>
            <person name="Hildebrand F."/>
            <person name="Pallen M.J."/>
        </authorList>
    </citation>
    <scope>NUCLEOTIDE SEQUENCE</scope>
    <source>
        <strain evidence="10">ChiSjej2B20-11307</strain>
    </source>
</reference>
<dbReference type="GO" id="GO:0030145">
    <property type="term" value="F:manganese ion binding"/>
    <property type="evidence" value="ECO:0007669"/>
    <property type="project" value="UniProtKB-UniRule"/>
</dbReference>
<dbReference type="Gene3D" id="1.10.8.60">
    <property type="match status" value="1"/>
</dbReference>
<dbReference type="InterPro" id="IPR012425">
    <property type="entry name" value="DmpG_comm"/>
</dbReference>
<evidence type="ECO:0000256" key="1">
    <source>
        <dbReference type="ARBA" id="ARBA00008944"/>
    </source>
</evidence>
<evidence type="ECO:0000256" key="6">
    <source>
        <dbReference type="ARBA" id="ARBA00023518"/>
    </source>
</evidence>
<dbReference type="InterPro" id="IPR000891">
    <property type="entry name" value="PYR_CT"/>
</dbReference>
<keyword evidence="5 7" id="KW-0456">Lyase</keyword>
<feature type="binding site" evidence="7">
    <location>
        <position position="195"/>
    </location>
    <ligand>
        <name>Mn(2+)</name>
        <dbReference type="ChEBI" id="CHEBI:29035"/>
    </ligand>
</feature>
<feature type="binding site" evidence="7">
    <location>
        <position position="168"/>
    </location>
    <ligand>
        <name>substrate</name>
    </ligand>
</feature>
<evidence type="ECO:0000256" key="5">
    <source>
        <dbReference type="ARBA" id="ARBA00023239"/>
    </source>
</evidence>
<feature type="binding site" evidence="7">
    <location>
        <position position="195"/>
    </location>
    <ligand>
        <name>substrate</name>
    </ligand>
</feature>
<evidence type="ECO:0000256" key="8">
    <source>
        <dbReference type="NCBIfam" id="TIGR03217"/>
    </source>
</evidence>
<protein>
    <recommendedName>
        <fullName evidence="7 8">4-hydroxy-2-oxovalerate aldolase</fullName>
        <shortName evidence="7">HOA</shortName>
        <ecNumber evidence="7 8">4.1.3.39</ecNumber>
    </recommendedName>
    <alternativeName>
        <fullName evidence="7">4-hydroxy-2-keto-pentanoic acid aldolase</fullName>
    </alternativeName>
    <alternativeName>
        <fullName evidence="7">4-hydroxy-2-oxopentanoate aldolase</fullName>
    </alternativeName>
</protein>
<gene>
    <name evidence="10" type="primary">dmpG</name>
    <name evidence="10" type="ORF">H9798_09610</name>
</gene>
<proteinExistence type="inferred from homology"/>
<dbReference type="PANTHER" id="PTHR10277">
    <property type="entry name" value="HOMOCITRATE SYNTHASE-RELATED"/>
    <property type="match status" value="1"/>
</dbReference>
<comment type="similarity">
    <text evidence="1 7">Belongs to the 4-hydroxy-2-oxovalerate aldolase family.</text>
</comment>
<dbReference type="GO" id="GO:0003852">
    <property type="term" value="F:2-isopropylmalate synthase activity"/>
    <property type="evidence" value="ECO:0007669"/>
    <property type="project" value="TreeGrafter"/>
</dbReference>
<feature type="site" description="Transition state stabilizer" evidence="7">
    <location>
        <position position="14"/>
    </location>
</feature>
<comment type="catalytic activity">
    <reaction evidence="6">
        <text>(S)-4-hydroxy-2-oxohexanoate = propanal + pyruvate</text>
        <dbReference type="Rhea" id="RHEA:36003"/>
        <dbReference type="ChEBI" id="CHEBI:15361"/>
        <dbReference type="ChEBI" id="CHEBI:17153"/>
        <dbReference type="ChEBI" id="CHEBI:73142"/>
        <dbReference type="EC" id="4.1.3.43"/>
    </reaction>
    <physiologicalReaction direction="left-to-right" evidence="6">
        <dbReference type="Rhea" id="RHEA:36004"/>
    </physiologicalReaction>
</comment>
<keyword evidence="3 7" id="KW-0058">Aromatic hydrocarbons catabolism</keyword>
<dbReference type="InterPro" id="IPR050073">
    <property type="entry name" value="2-IPM_HCS-like"/>
</dbReference>
<dbReference type="HAMAP" id="MF_01656">
    <property type="entry name" value="HOA"/>
    <property type="match status" value="1"/>
</dbReference>
<dbReference type="GO" id="GO:0008701">
    <property type="term" value="F:4-hydroxy-2-oxovalerate aldolase activity"/>
    <property type="evidence" value="ECO:0007669"/>
    <property type="project" value="UniProtKB-UniRule"/>
</dbReference>
<sequence length="335" mass="36140">MAERKITFVDTTMRDGSHAVRHSFTKEQVSQIAARLDKCGVPLIELSHGDGLGGSSYTYGFSKTDEFTLMEAAAKEIKNGRLTVLLLPGIGTIADLKQAKACGAKAVRVATHVTEADVSAEHIYAAKELDMMAVGFLMMVHTAPVERIVEEAKKMESYGADYINLADSAGYLMPEDVKARITAVREAVNIPVGFHAHNNMGLAIANSLIAVQSGADFVDGTLRGLGAGAGNAQIEVLAGVMKRNGYETGLDFYGLMDLAAEVVEPIMLRPQTIDNGSLMLAYTGVYSSFLLHVYDAAKKYSLDPRDILVELGRRKMVGGQEDMIIDVAYQLTQKA</sequence>
<feature type="active site" description="Proton acceptor" evidence="7">
    <location>
        <position position="18"/>
    </location>
</feature>
<feature type="binding site" evidence="7">
    <location>
        <begin position="14"/>
        <end position="15"/>
    </location>
    <ligand>
        <name>substrate</name>
    </ligand>
</feature>
<dbReference type="Proteomes" id="UP000824223">
    <property type="component" value="Unassembled WGS sequence"/>
</dbReference>
<dbReference type="InterPro" id="IPR035685">
    <property type="entry name" value="DRE_TIM_HOA"/>
</dbReference>
<dbReference type="Pfam" id="PF07836">
    <property type="entry name" value="DmpG_comm"/>
    <property type="match status" value="1"/>
</dbReference>
<feature type="binding site" evidence="7">
    <location>
        <position position="197"/>
    </location>
    <ligand>
        <name>Mn(2+)</name>
        <dbReference type="ChEBI" id="CHEBI:29035"/>
    </ligand>
</feature>
<feature type="binding site" evidence="7">
    <location>
        <position position="15"/>
    </location>
    <ligand>
        <name>Mn(2+)</name>
        <dbReference type="ChEBI" id="CHEBI:29035"/>
    </ligand>
</feature>
<dbReference type="Gene3D" id="3.20.20.70">
    <property type="entry name" value="Aldolase class I"/>
    <property type="match status" value="1"/>
</dbReference>
<evidence type="ECO:0000256" key="2">
    <source>
        <dbReference type="ARBA" id="ARBA00022723"/>
    </source>
</evidence>
<dbReference type="PROSITE" id="PS50991">
    <property type="entry name" value="PYR_CT"/>
    <property type="match status" value="1"/>
</dbReference>
<reference evidence="10" key="2">
    <citation type="submission" date="2021-04" db="EMBL/GenBank/DDBJ databases">
        <authorList>
            <person name="Gilroy R."/>
        </authorList>
    </citation>
    <scope>NUCLEOTIDE SEQUENCE</scope>
    <source>
        <strain evidence="10">ChiSjej2B20-11307</strain>
    </source>
</reference>
<dbReference type="SUPFAM" id="SSF51569">
    <property type="entry name" value="Aldolase"/>
    <property type="match status" value="1"/>
</dbReference>
<comment type="caution">
    <text evidence="10">The sequence shown here is derived from an EMBL/GenBank/DDBJ whole genome shotgun (WGS) entry which is preliminary data.</text>
</comment>
<dbReference type="Pfam" id="PF00682">
    <property type="entry name" value="HMGL-like"/>
    <property type="match status" value="1"/>
</dbReference>
<dbReference type="PANTHER" id="PTHR10277:SF9">
    <property type="entry name" value="2-ISOPROPYLMALATE SYNTHASE 1, CHLOROPLASTIC-RELATED"/>
    <property type="match status" value="1"/>
</dbReference>
<comment type="catalytic activity">
    <reaction evidence="7">
        <text>(S)-4-hydroxy-2-oxopentanoate = acetaldehyde + pyruvate</text>
        <dbReference type="Rhea" id="RHEA:22624"/>
        <dbReference type="ChEBI" id="CHEBI:15343"/>
        <dbReference type="ChEBI" id="CHEBI:15361"/>
        <dbReference type="ChEBI" id="CHEBI:73143"/>
        <dbReference type="EC" id="4.1.3.39"/>
    </reaction>
</comment>